<name>A0A0D0CDB6_9AGAM</name>
<sequence length="105" mass="11619">MLRRPGHLQITDETWDALPDHAKAAIYAGLSTSQQEPASTIDPALTGPPLRRPHNPSRDGPTSPYPYGNVTTGPGFTNTSRSTQSMNYTRGNRREDQNDRGRSRE</sequence>
<dbReference type="EMBL" id="KN825948">
    <property type="protein sequence ID" value="KIK80727.1"/>
    <property type="molecule type" value="Genomic_DNA"/>
</dbReference>
<evidence type="ECO:0000313" key="3">
    <source>
        <dbReference type="Proteomes" id="UP000054538"/>
    </source>
</evidence>
<reference evidence="2 3" key="1">
    <citation type="submission" date="2014-04" db="EMBL/GenBank/DDBJ databases">
        <authorList>
            <consortium name="DOE Joint Genome Institute"/>
            <person name="Kuo A."/>
            <person name="Kohler A."/>
            <person name="Jargeat P."/>
            <person name="Nagy L.G."/>
            <person name="Floudas D."/>
            <person name="Copeland A."/>
            <person name="Barry K.W."/>
            <person name="Cichocki N."/>
            <person name="Veneault-Fourrey C."/>
            <person name="LaButti K."/>
            <person name="Lindquist E.A."/>
            <person name="Lipzen A."/>
            <person name="Lundell T."/>
            <person name="Morin E."/>
            <person name="Murat C."/>
            <person name="Sun H."/>
            <person name="Tunlid A."/>
            <person name="Henrissat B."/>
            <person name="Grigoriev I.V."/>
            <person name="Hibbett D.S."/>
            <person name="Martin F."/>
            <person name="Nordberg H.P."/>
            <person name="Cantor M.N."/>
            <person name="Hua S.X."/>
        </authorList>
    </citation>
    <scope>NUCLEOTIDE SEQUENCE [LARGE SCALE GENOMIC DNA]</scope>
    <source>
        <strain evidence="2 3">Ve08.2h10</strain>
    </source>
</reference>
<gene>
    <name evidence="2" type="ORF">PAXRUDRAFT_833364</name>
</gene>
<feature type="region of interest" description="Disordered" evidence="1">
    <location>
        <begin position="28"/>
        <end position="105"/>
    </location>
</feature>
<dbReference type="AlphaFoldDB" id="A0A0D0CDB6"/>
<accession>A0A0D0CDB6</accession>
<dbReference type="Proteomes" id="UP000054538">
    <property type="component" value="Unassembled WGS sequence"/>
</dbReference>
<dbReference type="HOGENOM" id="CLU_2413958_0_0_1"/>
<keyword evidence="3" id="KW-1185">Reference proteome</keyword>
<evidence type="ECO:0000256" key="1">
    <source>
        <dbReference type="SAM" id="MobiDB-lite"/>
    </source>
</evidence>
<feature type="compositionally biased region" description="Polar residues" evidence="1">
    <location>
        <begin position="69"/>
        <end position="90"/>
    </location>
</feature>
<proteinExistence type="predicted"/>
<organism evidence="2 3">
    <name type="scientific">Paxillus rubicundulus Ve08.2h10</name>
    <dbReference type="NCBI Taxonomy" id="930991"/>
    <lineage>
        <taxon>Eukaryota</taxon>
        <taxon>Fungi</taxon>
        <taxon>Dikarya</taxon>
        <taxon>Basidiomycota</taxon>
        <taxon>Agaricomycotina</taxon>
        <taxon>Agaricomycetes</taxon>
        <taxon>Agaricomycetidae</taxon>
        <taxon>Boletales</taxon>
        <taxon>Paxilineae</taxon>
        <taxon>Paxillaceae</taxon>
        <taxon>Paxillus</taxon>
    </lineage>
</organism>
<feature type="compositionally biased region" description="Basic and acidic residues" evidence="1">
    <location>
        <begin position="92"/>
        <end position="105"/>
    </location>
</feature>
<reference evidence="3" key="2">
    <citation type="submission" date="2015-01" db="EMBL/GenBank/DDBJ databases">
        <title>Evolutionary Origins and Diversification of the Mycorrhizal Mutualists.</title>
        <authorList>
            <consortium name="DOE Joint Genome Institute"/>
            <consortium name="Mycorrhizal Genomics Consortium"/>
            <person name="Kohler A."/>
            <person name="Kuo A."/>
            <person name="Nagy L.G."/>
            <person name="Floudas D."/>
            <person name="Copeland A."/>
            <person name="Barry K.W."/>
            <person name="Cichocki N."/>
            <person name="Veneault-Fourrey C."/>
            <person name="LaButti K."/>
            <person name="Lindquist E.A."/>
            <person name="Lipzen A."/>
            <person name="Lundell T."/>
            <person name="Morin E."/>
            <person name="Murat C."/>
            <person name="Riley R."/>
            <person name="Ohm R."/>
            <person name="Sun H."/>
            <person name="Tunlid A."/>
            <person name="Henrissat B."/>
            <person name="Grigoriev I.V."/>
            <person name="Hibbett D.S."/>
            <person name="Martin F."/>
        </authorList>
    </citation>
    <scope>NUCLEOTIDE SEQUENCE [LARGE SCALE GENOMIC DNA]</scope>
    <source>
        <strain evidence="3">Ve08.2h10</strain>
    </source>
</reference>
<evidence type="ECO:0000313" key="2">
    <source>
        <dbReference type="EMBL" id="KIK80727.1"/>
    </source>
</evidence>
<protein>
    <submittedName>
        <fullName evidence="2">Uncharacterized protein</fullName>
    </submittedName>
</protein>
<dbReference type="InParanoid" id="A0A0D0CDB6"/>